<evidence type="ECO:0000313" key="3">
    <source>
        <dbReference type="Proteomes" id="UP001244297"/>
    </source>
</evidence>
<accession>A0ABT8ATW1</accession>
<protein>
    <submittedName>
        <fullName evidence="2">Uncharacterized protein</fullName>
    </submittedName>
</protein>
<name>A0ABT8ATW1_9HYPH</name>
<dbReference type="EMBL" id="JAUFPT010000063">
    <property type="protein sequence ID" value="MDN3572936.1"/>
    <property type="molecule type" value="Genomic_DNA"/>
</dbReference>
<dbReference type="Proteomes" id="UP001244297">
    <property type="component" value="Unassembled WGS sequence"/>
</dbReference>
<evidence type="ECO:0000256" key="1">
    <source>
        <dbReference type="SAM" id="MobiDB-lite"/>
    </source>
</evidence>
<feature type="region of interest" description="Disordered" evidence="1">
    <location>
        <begin position="76"/>
        <end position="95"/>
    </location>
</feature>
<keyword evidence="3" id="KW-1185">Reference proteome</keyword>
<gene>
    <name evidence="2" type="ORF">QWZ18_20190</name>
</gene>
<organism evidence="2 3">
    <name type="scientific">Methylobacterium longum</name>
    <dbReference type="NCBI Taxonomy" id="767694"/>
    <lineage>
        <taxon>Bacteria</taxon>
        <taxon>Pseudomonadati</taxon>
        <taxon>Pseudomonadota</taxon>
        <taxon>Alphaproteobacteria</taxon>
        <taxon>Hyphomicrobiales</taxon>
        <taxon>Methylobacteriaceae</taxon>
        <taxon>Methylobacterium</taxon>
    </lineage>
</organism>
<evidence type="ECO:0000313" key="2">
    <source>
        <dbReference type="EMBL" id="MDN3572936.1"/>
    </source>
</evidence>
<reference evidence="3" key="1">
    <citation type="journal article" date="2019" name="Int. J. Syst. Evol. Microbiol.">
        <title>The Global Catalogue of Microorganisms (GCM) 10K type strain sequencing project: providing services to taxonomists for standard genome sequencing and annotation.</title>
        <authorList>
            <consortium name="The Broad Institute Genomics Platform"/>
            <consortium name="The Broad Institute Genome Sequencing Center for Infectious Disease"/>
            <person name="Wu L."/>
            <person name="Ma J."/>
        </authorList>
    </citation>
    <scope>NUCLEOTIDE SEQUENCE [LARGE SCALE GENOMIC DNA]</scope>
    <source>
        <strain evidence="3">CECT 7806</strain>
    </source>
</reference>
<proteinExistence type="predicted"/>
<sequence>MHGPDAENAAKVIAENVVSAFERDDVGAGAFLAGGREMAVAGLMRELLDVMPAEDSDALAAACNRFLDRLATMSMPGPRVEAVDPDDGSVTMRQR</sequence>
<comment type="caution">
    <text evidence="2">The sequence shown here is derived from an EMBL/GenBank/DDBJ whole genome shotgun (WGS) entry which is preliminary data.</text>
</comment>
<dbReference type="RefSeq" id="WP_238293068.1">
    <property type="nucleotide sequence ID" value="NZ_BPQS01000062.1"/>
</dbReference>